<gene>
    <name evidence="1" type="ORF">SERLADRAFT_451029</name>
</gene>
<organism>
    <name type="scientific">Serpula lacrymans var. lacrymans (strain S7.9)</name>
    <name type="common">Dry rot fungus</name>
    <dbReference type="NCBI Taxonomy" id="578457"/>
    <lineage>
        <taxon>Eukaryota</taxon>
        <taxon>Fungi</taxon>
        <taxon>Dikarya</taxon>
        <taxon>Basidiomycota</taxon>
        <taxon>Agaricomycotina</taxon>
        <taxon>Agaricomycetes</taxon>
        <taxon>Agaricomycetidae</taxon>
        <taxon>Boletales</taxon>
        <taxon>Coniophorineae</taxon>
        <taxon>Serpulaceae</taxon>
        <taxon>Serpula</taxon>
    </lineage>
</organism>
<sequence length="106" mass="12318">MNHGTVAIAVVHRQVVLIQAARSHNRRDRWLDVYTYNLFGDGVFLASDVPQARIASSDLLTIFPFRTTTTDMIELSPRAFQEYLELSSKYQKSYENLWQGRKARLR</sequence>
<evidence type="ECO:0000313" key="1">
    <source>
        <dbReference type="EMBL" id="EGO22141.1"/>
    </source>
</evidence>
<reference evidence="1" key="1">
    <citation type="submission" date="2011-04" db="EMBL/GenBank/DDBJ databases">
        <title>Evolution of plant cell wall degrading machinery underlies the functional diversity of forest fungi.</title>
        <authorList>
            <consortium name="US DOE Joint Genome Institute (JGI-PGF)"/>
            <person name="Eastwood D.C."/>
            <person name="Floudas D."/>
            <person name="Binder M."/>
            <person name="Majcherczyk A."/>
            <person name="Schneider P."/>
            <person name="Aerts A."/>
            <person name="Asiegbu F.O."/>
            <person name="Baker S.E."/>
            <person name="Barry K."/>
            <person name="Bendiksby M."/>
            <person name="Blumentritt M."/>
            <person name="Coutinho P.M."/>
            <person name="Cullen D."/>
            <person name="Cullen D."/>
            <person name="Gathman A."/>
            <person name="Goodell B."/>
            <person name="Henrissat B."/>
            <person name="Ihrmark K."/>
            <person name="Kauserud H."/>
            <person name="Kohler A."/>
            <person name="LaButti K."/>
            <person name="Lapidus A."/>
            <person name="Lavin J.L."/>
            <person name="Lee Y.-H."/>
            <person name="Lindquist E."/>
            <person name="Lilly W."/>
            <person name="Lucas S."/>
            <person name="Morin E."/>
            <person name="Murat C."/>
            <person name="Oguiza J.A."/>
            <person name="Park J."/>
            <person name="Pisabarro A.G."/>
            <person name="Riley R."/>
            <person name="Rosling A."/>
            <person name="Salamov A."/>
            <person name="Schmidt O."/>
            <person name="Schmutz J."/>
            <person name="Skrede I."/>
            <person name="Stenlid J."/>
            <person name="Wiebenga A."/>
            <person name="Xie X."/>
            <person name="Kues U."/>
            <person name="Hibbett D.S."/>
            <person name="Hoffmeister D."/>
            <person name="Hogberg N."/>
            <person name="Martin F."/>
            <person name="Grigoriev I.V."/>
            <person name="Watkinson S.C."/>
        </authorList>
    </citation>
    <scope>NUCLEOTIDE SEQUENCE</scope>
    <source>
        <strain evidence="1">S7.9</strain>
    </source>
</reference>
<name>F8P3P2_SERL9</name>
<dbReference type="Proteomes" id="UP000008064">
    <property type="component" value="Unassembled WGS sequence"/>
</dbReference>
<protein>
    <submittedName>
        <fullName evidence="1">Uncharacterized protein</fullName>
    </submittedName>
</protein>
<dbReference type="HOGENOM" id="CLU_166304_0_0_1"/>
<dbReference type="KEGG" id="sla:SERLADRAFT_451029"/>
<dbReference type="RefSeq" id="XP_007320679.1">
    <property type="nucleotide sequence ID" value="XM_007320617.1"/>
</dbReference>
<dbReference type="EMBL" id="GL945437">
    <property type="protein sequence ID" value="EGO22141.1"/>
    <property type="molecule type" value="Genomic_DNA"/>
</dbReference>
<dbReference type="AlphaFoldDB" id="F8P3P2"/>
<dbReference type="GeneID" id="18816704"/>
<accession>F8P3P2</accession>
<proteinExistence type="predicted"/>
<dbReference type="OrthoDB" id="3212455at2759"/>